<dbReference type="InterPro" id="IPR036047">
    <property type="entry name" value="F-box-like_dom_sf"/>
</dbReference>
<reference evidence="2" key="1">
    <citation type="submission" date="2017-08" db="EMBL/GenBank/DDBJ databases">
        <authorList>
            <consortium name="Urmite Genomes"/>
        </authorList>
    </citation>
    <scope>NUCLEOTIDE SEQUENCE [LARGE SCALE GENOMIC DNA]</scope>
    <source>
        <strain evidence="2">IHUMI-LCC2</strain>
    </source>
</reference>
<evidence type="ECO:0000259" key="1">
    <source>
        <dbReference type="PROSITE" id="PS50181"/>
    </source>
</evidence>
<protein>
    <submittedName>
        <fullName evidence="2">F-box domain-containing protein</fullName>
    </submittedName>
</protein>
<dbReference type="RefSeq" id="YP_009448942.1">
    <property type="nucleotide sequence ID" value="NC_036594.1"/>
</dbReference>
<evidence type="ECO:0000313" key="3">
    <source>
        <dbReference type="Proteomes" id="UP000236316"/>
    </source>
</evidence>
<dbReference type="InterPro" id="IPR001810">
    <property type="entry name" value="F-box_dom"/>
</dbReference>
<keyword evidence="3" id="KW-1185">Reference proteome</keyword>
<dbReference type="Pfam" id="PF00646">
    <property type="entry name" value="F-box"/>
    <property type="match status" value="1"/>
</dbReference>
<organism evidence="2">
    <name type="scientific">Orpheovirus IHUMI-LCC2</name>
    <dbReference type="NCBI Taxonomy" id="2023057"/>
    <lineage>
        <taxon>Viruses</taxon>
        <taxon>Varidnaviria</taxon>
        <taxon>Bamfordvirae</taxon>
        <taxon>Nucleocytoviricota</taxon>
        <taxon>Megaviricetes</taxon>
        <taxon>Pimascovirales</taxon>
        <taxon>Ocovirineae</taxon>
        <taxon>Orpheoviridae</taxon>
        <taxon>Alphaorpheovirus</taxon>
        <taxon>Alphaorpheovirus massiliense</taxon>
    </lineage>
</organism>
<dbReference type="SUPFAM" id="SSF81383">
    <property type="entry name" value="F-box domain"/>
    <property type="match status" value="1"/>
</dbReference>
<dbReference type="CDD" id="cd09917">
    <property type="entry name" value="F-box_SF"/>
    <property type="match status" value="1"/>
</dbReference>
<name>A0A2I2L558_9VIRU</name>
<dbReference type="GeneID" id="35382557"/>
<accession>A0A2I2L558</accession>
<dbReference type="KEGG" id="vg:35382557"/>
<dbReference type="EMBL" id="LT906555">
    <property type="protein sequence ID" value="SNW62640.1"/>
    <property type="molecule type" value="Genomic_DNA"/>
</dbReference>
<feature type="domain" description="F-box" evidence="1">
    <location>
        <begin position="1"/>
        <end position="55"/>
    </location>
</feature>
<dbReference type="PROSITE" id="PS50181">
    <property type="entry name" value="FBOX"/>
    <property type="match status" value="1"/>
</dbReference>
<proteinExistence type="predicted"/>
<gene>
    <name evidence="2" type="ORF">ORPV_736</name>
</gene>
<dbReference type="Proteomes" id="UP000236316">
    <property type="component" value="Segment"/>
</dbReference>
<evidence type="ECO:0000313" key="2">
    <source>
        <dbReference type="EMBL" id="SNW62640.1"/>
    </source>
</evidence>
<sequence length="391" mass="46908">MPTEIKYYILQFLNCDSNSILNLRLCSKEFNYIINDQIMKYQIQDMIEHNIWIKVKLELDNYNNIYYRDNYIHNKLGKEYHKLLQDDTVIQYIINGWNKDKIKKVIMLICRYNKIFMLKRLALRICREHLLKYIRECINNKSYECYNYLMNINGNDNLLEVIIMWAKVDIVVMELLVRIKDTKDLNILFLSLATDGYMKIIYDIIGELMDVWGEELGWIDDNTKVELYNYGIKYSFFHICELFADMREYMNMQLVRCAYYSNNVIEVHDYVKSADYYINAFIGACEGGQTELVKELAPYIKDPIYIDSSFWSFYSLSDVLSLHQLYDNGKIDKLSIMEYYVHHDDIDNFIKLYNKDDFSNVLYRKTFGNIRVWMQLNTGNSNLVLDYLKEN</sequence>